<keyword evidence="8" id="KW-0460">Magnesium</keyword>
<dbReference type="InterPro" id="IPR020476">
    <property type="entry name" value="Nudix_hydrolase"/>
</dbReference>
<evidence type="ECO:0000256" key="10">
    <source>
        <dbReference type="ARBA" id="ARBA00035861"/>
    </source>
</evidence>
<dbReference type="GO" id="GO:0035539">
    <property type="term" value="F:8-oxo-7,8-dihydrodeoxyguanosine triphosphate pyrophosphatase activity"/>
    <property type="evidence" value="ECO:0007669"/>
    <property type="project" value="UniProtKB-EC"/>
</dbReference>
<evidence type="ECO:0000256" key="15">
    <source>
        <dbReference type="ARBA" id="ARBA00041979"/>
    </source>
</evidence>
<evidence type="ECO:0000256" key="8">
    <source>
        <dbReference type="ARBA" id="ARBA00022842"/>
    </source>
</evidence>
<organism evidence="19 20">
    <name type="scientific">Lunatimonas lonarensis</name>
    <dbReference type="NCBI Taxonomy" id="1232681"/>
    <lineage>
        <taxon>Bacteria</taxon>
        <taxon>Pseudomonadati</taxon>
        <taxon>Bacteroidota</taxon>
        <taxon>Cytophagia</taxon>
        <taxon>Cytophagales</taxon>
        <taxon>Cyclobacteriaceae</taxon>
    </lineage>
</organism>
<keyword evidence="9" id="KW-0234">DNA repair</keyword>
<dbReference type="PANTHER" id="PTHR47707:SF1">
    <property type="entry name" value="NUDIX HYDROLASE FAMILY PROTEIN"/>
    <property type="match status" value="1"/>
</dbReference>
<keyword evidence="3" id="KW-0515">Mutator protein</keyword>
<comment type="caution">
    <text evidence="19">The sequence shown here is derived from an EMBL/GenBank/DDBJ whole genome shotgun (WGS) entry which is preliminary data.</text>
</comment>
<dbReference type="PROSITE" id="PS51462">
    <property type="entry name" value="NUDIX"/>
    <property type="match status" value="1"/>
</dbReference>
<evidence type="ECO:0000256" key="3">
    <source>
        <dbReference type="ARBA" id="ARBA00022457"/>
    </source>
</evidence>
<dbReference type="CDD" id="cd03425">
    <property type="entry name" value="NUDIX_MutT_NudA_like"/>
    <property type="match status" value="1"/>
</dbReference>
<dbReference type="InterPro" id="IPR000086">
    <property type="entry name" value="NUDIX_hydrolase_dom"/>
</dbReference>
<dbReference type="PANTHER" id="PTHR47707">
    <property type="entry name" value="8-OXO-DGTP DIPHOSPHATASE"/>
    <property type="match status" value="1"/>
</dbReference>
<keyword evidence="4" id="KW-0235">DNA replication</keyword>
<dbReference type="Gene3D" id="3.90.79.10">
    <property type="entry name" value="Nucleoside Triphosphate Pyrophosphohydrolase"/>
    <property type="match status" value="1"/>
</dbReference>
<accession>R7ZVG7</accession>
<dbReference type="InterPro" id="IPR015797">
    <property type="entry name" value="NUDIX_hydrolase-like_dom_sf"/>
</dbReference>
<evidence type="ECO:0000256" key="11">
    <source>
        <dbReference type="ARBA" id="ARBA00036904"/>
    </source>
</evidence>
<evidence type="ECO:0000256" key="6">
    <source>
        <dbReference type="ARBA" id="ARBA00022763"/>
    </source>
</evidence>
<evidence type="ECO:0000256" key="4">
    <source>
        <dbReference type="ARBA" id="ARBA00022705"/>
    </source>
</evidence>
<dbReference type="STRING" id="1232681.ADIS_1548"/>
<dbReference type="GO" id="GO:0008413">
    <property type="term" value="F:8-oxo-7,8-dihydroguanosine triphosphate pyrophosphatase activity"/>
    <property type="evidence" value="ECO:0007669"/>
    <property type="project" value="TreeGrafter"/>
</dbReference>
<keyword evidence="5" id="KW-0479">Metal-binding</keyword>
<comment type="cofactor">
    <cofactor evidence="1">
        <name>Mg(2+)</name>
        <dbReference type="ChEBI" id="CHEBI:18420"/>
    </cofactor>
</comment>
<dbReference type="GO" id="GO:0006281">
    <property type="term" value="P:DNA repair"/>
    <property type="evidence" value="ECO:0007669"/>
    <property type="project" value="UniProtKB-KW"/>
</dbReference>
<evidence type="ECO:0000256" key="17">
    <source>
        <dbReference type="RuleBase" id="RU003476"/>
    </source>
</evidence>
<dbReference type="PRINTS" id="PR00502">
    <property type="entry name" value="NUDIXFAMILY"/>
</dbReference>
<evidence type="ECO:0000256" key="7">
    <source>
        <dbReference type="ARBA" id="ARBA00022801"/>
    </source>
</evidence>
<evidence type="ECO:0000259" key="18">
    <source>
        <dbReference type="PROSITE" id="PS51462"/>
    </source>
</evidence>
<protein>
    <recommendedName>
        <fullName evidence="13">8-oxo-dGTP diphosphatase</fullName>
        <ecNumber evidence="12">3.6.1.55</ecNumber>
    </recommendedName>
    <alternativeName>
        <fullName evidence="16">7,8-dihydro-8-oxoguanine-triphosphatase</fullName>
    </alternativeName>
    <alternativeName>
        <fullName evidence="15">Mutator protein MutT</fullName>
    </alternativeName>
    <alternativeName>
        <fullName evidence="14">dGTP pyrophosphohydrolase</fullName>
    </alternativeName>
</protein>
<proteinExistence type="inferred from homology"/>
<dbReference type="InterPro" id="IPR047127">
    <property type="entry name" value="MutT-like"/>
</dbReference>
<comment type="catalytic activity">
    <reaction evidence="11">
        <text>8-oxo-GTP + H2O = 8-oxo-GMP + diphosphate + H(+)</text>
        <dbReference type="Rhea" id="RHEA:67616"/>
        <dbReference type="ChEBI" id="CHEBI:15377"/>
        <dbReference type="ChEBI" id="CHEBI:15378"/>
        <dbReference type="ChEBI" id="CHEBI:33019"/>
        <dbReference type="ChEBI" id="CHEBI:143553"/>
        <dbReference type="ChEBI" id="CHEBI:145694"/>
    </reaction>
</comment>
<dbReference type="EC" id="3.6.1.55" evidence="12"/>
<dbReference type="GO" id="GO:0044715">
    <property type="term" value="F:8-oxo-dGDP phosphatase activity"/>
    <property type="evidence" value="ECO:0007669"/>
    <property type="project" value="TreeGrafter"/>
</dbReference>
<reference evidence="19 20" key="1">
    <citation type="submission" date="2013-02" db="EMBL/GenBank/DDBJ databases">
        <title>A novel strain isolated from Lonar lake, Maharashtra, India.</title>
        <authorList>
            <person name="Singh A."/>
        </authorList>
    </citation>
    <scope>NUCLEOTIDE SEQUENCE [LARGE SCALE GENOMIC DNA]</scope>
    <source>
        <strain evidence="19 20">AK24</strain>
    </source>
</reference>
<evidence type="ECO:0000256" key="2">
    <source>
        <dbReference type="ARBA" id="ARBA00005582"/>
    </source>
</evidence>
<evidence type="ECO:0000256" key="13">
    <source>
        <dbReference type="ARBA" id="ARBA00040794"/>
    </source>
</evidence>
<evidence type="ECO:0000256" key="14">
    <source>
        <dbReference type="ARBA" id="ARBA00041592"/>
    </source>
</evidence>
<evidence type="ECO:0000256" key="1">
    <source>
        <dbReference type="ARBA" id="ARBA00001946"/>
    </source>
</evidence>
<dbReference type="GO" id="GO:0006260">
    <property type="term" value="P:DNA replication"/>
    <property type="evidence" value="ECO:0007669"/>
    <property type="project" value="UniProtKB-KW"/>
</dbReference>
<dbReference type="AlphaFoldDB" id="R7ZVG7"/>
<keyword evidence="7 17" id="KW-0378">Hydrolase</keyword>
<dbReference type="GO" id="GO:0044716">
    <property type="term" value="F:8-oxo-GDP phosphatase activity"/>
    <property type="evidence" value="ECO:0007669"/>
    <property type="project" value="TreeGrafter"/>
</dbReference>
<keyword evidence="6" id="KW-0227">DNA damage</keyword>
<evidence type="ECO:0000256" key="12">
    <source>
        <dbReference type="ARBA" id="ARBA00038905"/>
    </source>
</evidence>
<dbReference type="Proteomes" id="UP000013909">
    <property type="component" value="Unassembled WGS sequence"/>
</dbReference>
<feature type="domain" description="Nudix hydrolase" evidence="18">
    <location>
        <begin position="1"/>
        <end position="104"/>
    </location>
</feature>
<evidence type="ECO:0000256" key="5">
    <source>
        <dbReference type="ARBA" id="ARBA00022723"/>
    </source>
</evidence>
<dbReference type="InterPro" id="IPR020084">
    <property type="entry name" value="NUDIX_hydrolase_CS"/>
</dbReference>
<name>R7ZVG7_9BACT</name>
<gene>
    <name evidence="19" type="ORF">ADIS_1548</name>
</gene>
<dbReference type="PROSITE" id="PS00893">
    <property type="entry name" value="NUDIX_BOX"/>
    <property type="match status" value="1"/>
</dbReference>
<keyword evidence="20" id="KW-1185">Reference proteome</keyword>
<evidence type="ECO:0000313" key="19">
    <source>
        <dbReference type="EMBL" id="EON78009.1"/>
    </source>
</evidence>
<comment type="similarity">
    <text evidence="2 17">Belongs to the Nudix hydrolase family.</text>
</comment>
<evidence type="ECO:0000256" key="16">
    <source>
        <dbReference type="ARBA" id="ARBA00042798"/>
    </source>
</evidence>
<evidence type="ECO:0000313" key="20">
    <source>
        <dbReference type="Proteomes" id="UP000013909"/>
    </source>
</evidence>
<dbReference type="Pfam" id="PF00293">
    <property type="entry name" value="NUDIX"/>
    <property type="match status" value="1"/>
</dbReference>
<dbReference type="EMBL" id="AQHR01000044">
    <property type="protein sequence ID" value="EON78009.1"/>
    <property type="molecule type" value="Genomic_DNA"/>
</dbReference>
<dbReference type="GO" id="GO:0046872">
    <property type="term" value="F:metal ion binding"/>
    <property type="evidence" value="ECO:0007669"/>
    <property type="project" value="UniProtKB-KW"/>
</dbReference>
<sequence>MTKARANQWEFPGGKIDQGEKEEEALIREIFEELGVRIRIGTRLESLEHEYPDIAIRLIPFIASLESEDIVLAEHSDVYWAGFAELAALNFSEADRKVVAMLRTHPSTQGLVG</sequence>
<comment type="catalytic activity">
    <reaction evidence="10">
        <text>8-oxo-dGTP + H2O = 8-oxo-dGMP + diphosphate + H(+)</text>
        <dbReference type="Rhea" id="RHEA:31575"/>
        <dbReference type="ChEBI" id="CHEBI:15377"/>
        <dbReference type="ChEBI" id="CHEBI:15378"/>
        <dbReference type="ChEBI" id="CHEBI:33019"/>
        <dbReference type="ChEBI" id="CHEBI:63224"/>
        <dbReference type="ChEBI" id="CHEBI:77896"/>
        <dbReference type="EC" id="3.6.1.55"/>
    </reaction>
</comment>
<evidence type="ECO:0000256" key="9">
    <source>
        <dbReference type="ARBA" id="ARBA00023204"/>
    </source>
</evidence>
<dbReference type="SUPFAM" id="SSF55811">
    <property type="entry name" value="Nudix"/>
    <property type="match status" value="1"/>
</dbReference>